<keyword evidence="7" id="KW-0482">Metalloprotease</keyword>
<organism evidence="9 10">
    <name type="scientific">Oligella urethralis</name>
    <dbReference type="NCBI Taxonomy" id="90245"/>
    <lineage>
        <taxon>Bacteria</taxon>
        <taxon>Pseudomonadati</taxon>
        <taxon>Pseudomonadota</taxon>
        <taxon>Betaproteobacteria</taxon>
        <taxon>Burkholderiales</taxon>
        <taxon>Alcaligenaceae</taxon>
        <taxon>Oligella</taxon>
    </lineage>
</organism>
<sequence length="250" mass="28773">MRKKTIEDIKQHALEAYPKEACGLIVKDGRKELYIPLENTSENPEEHFRICPEAYAEVEEKYQVMAIFHSHPEATSKPSEADRVLCEGTQLPWVIVGLYKDNVTGEMVVLDPFQFVPEGYEAPLEGRIFHHGVLDCYSLIRDYYRQKLGIEIMDFERKDNWWEDPNASSMYEDHFEEAGFVKVTDGSLKEHDVIIMEICSSAGPNHAAVYLGDNLMLHHMAAQPSTKAVYGGSWQYATRFVVRYKDFIDE</sequence>
<dbReference type="Proteomes" id="UP000250242">
    <property type="component" value="Unassembled WGS sequence"/>
</dbReference>
<keyword evidence="6" id="KW-0862">Zinc</keyword>
<accession>A0A2X1VHR8</accession>
<dbReference type="InterPro" id="IPR028090">
    <property type="entry name" value="JAB_dom_prok"/>
</dbReference>
<dbReference type="InterPro" id="IPR038765">
    <property type="entry name" value="Papain-like_cys_pep_sf"/>
</dbReference>
<dbReference type="AlphaFoldDB" id="A0A2X1VHR8"/>
<protein>
    <submittedName>
        <fullName evidence="9">NlpC/P60 family</fullName>
    </submittedName>
</protein>
<dbReference type="InterPro" id="IPR051929">
    <property type="entry name" value="VirAsm_ModProt"/>
</dbReference>
<dbReference type="CDD" id="cd08073">
    <property type="entry name" value="MPN_NLPC_P60"/>
    <property type="match status" value="1"/>
</dbReference>
<evidence type="ECO:0000259" key="8">
    <source>
        <dbReference type="PROSITE" id="PS51935"/>
    </source>
</evidence>
<dbReference type="InterPro" id="IPR000064">
    <property type="entry name" value="NLP_P60_dom"/>
</dbReference>
<comment type="similarity">
    <text evidence="1">Belongs to the peptidase C40 family.</text>
</comment>
<reference evidence="9 10" key="1">
    <citation type="submission" date="2018-06" db="EMBL/GenBank/DDBJ databases">
        <authorList>
            <consortium name="Pathogen Informatics"/>
            <person name="Doyle S."/>
        </authorList>
    </citation>
    <scope>NUCLEOTIDE SEQUENCE [LARGE SCALE GENOMIC DNA]</scope>
    <source>
        <strain evidence="9 10">NCTC11009</strain>
    </source>
</reference>
<dbReference type="PROSITE" id="PS51935">
    <property type="entry name" value="NLPC_P60"/>
    <property type="match status" value="1"/>
</dbReference>
<dbReference type="Gene3D" id="3.40.140.10">
    <property type="entry name" value="Cytidine Deaminase, domain 2"/>
    <property type="match status" value="1"/>
</dbReference>
<evidence type="ECO:0000256" key="5">
    <source>
        <dbReference type="ARBA" id="ARBA00022807"/>
    </source>
</evidence>
<dbReference type="RefSeq" id="WP_048769190.1">
    <property type="nucleotide sequence ID" value="NZ_JVJW01000019.1"/>
</dbReference>
<evidence type="ECO:0000256" key="7">
    <source>
        <dbReference type="ARBA" id="ARBA00023049"/>
    </source>
</evidence>
<feature type="domain" description="NlpC/P60" evidence="8">
    <location>
        <begin position="102"/>
        <end position="245"/>
    </location>
</feature>
<evidence type="ECO:0000256" key="2">
    <source>
        <dbReference type="ARBA" id="ARBA00022670"/>
    </source>
</evidence>
<evidence type="ECO:0000256" key="6">
    <source>
        <dbReference type="ARBA" id="ARBA00022833"/>
    </source>
</evidence>
<dbReference type="Pfam" id="PF00877">
    <property type="entry name" value="NLPC_P60"/>
    <property type="match status" value="1"/>
</dbReference>
<evidence type="ECO:0000313" key="9">
    <source>
        <dbReference type="EMBL" id="SPY08020.1"/>
    </source>
</evidence>
<dbReference type="InterPro" id="IPR000555">
    <property type="entry name" value="JAMM/MPN+_dom"/>
</dbReference>
<dbReference type="GO" id="GO:0006508">
    <property type="term" value="P:proteolysis"/>
    <property type="evidence" value="ECO:0007669"/>
    <property type="project" value="UniProtKB-KW"/>
</dbReference>
<dbReference type="GO" id="GO:0008235">
    <property type="term" value="F:metalloexopeptidase activity"/>
    <property type="evidence" value="ECO:0007669"/>
    <property type="project" value="TreeGrafter"/>
</dbReference>
<dbReference type="Gene3D" id="3.90.1720.10">
    <property type="entry name" value="endopeptidase domain like (from Nostoc punctiforme)"/>
    <property type="match status" value="1"/>
</dbReference>
<gene>
    <name evidence="9" type="ORF">NCTC11009_01237</name>
</gene>
<proteinExistence type="inferred from homology"/>
<evidence type="ECO:0000256" key="1">
    <source>
        <dbReference type="ARBA" id="ARBA00007074"/>
    </source>
</evidence>
<dbReference type="Pfam" id="PF14464">
    <property type="entry name" value="Prok-JAB"/>
    <property type="match status" value="1"/>
</dbReference>
<dbReference type="SUPFAM" id="SSF54001">
    <property type="entry name" value="Cysteine proteinases"/>
    <property type="match status" value="1"/>
</dbReference>
<dbReference type="GO" id="GO:0008234">
    <property type="term" value="F:cysteine-type peptidase activity"/>
    <property type="evidence" value="ECO:0007669"/>
    <property type="project" value="UniProtKB-KW"/>
</dbReference>
<evidence type="ECO:0000256" key="4">
    <source>
        <dbReference type="ARBA" id="ARBA00022801"/>
    </source>
</evidence>
<dbReference type="PANTHER" id="PTHR34858:SF1">
    <property type="entry name" value="CYSO-CYSTEINE PEPTIDASE"/>
    <property type="match status" value="1"/>
</dbReference>
<dbReference type="GO" id="GO:0008270">
    <property type="term" value="F:zinc ion binding"/>
    <property type="evidence" value="ECO:0007669"/>
    <property type="project" value="TreeGrafter"/>
</dbReference>
<keyword evidence="3" id="KW-0479">Metal-binding</keyword>
<dbReference type="SUPFAM" id="SSF102712">
    <property type="entry name" value="JAB1/MPN domain"/>
    <property type="match status" value="1"/>
</dbReference>
<keyword evidence="5" id="KW-0788">Thiol protease</keyword>
<evidence type="ECO:0000313" key="10">
    <source>
        <dbReference type="Proteomes" id="UP000250242"/>
    </source>
</evidence>
<dbReference type="SMART" id="SM00232">
    <property type="entry name" value="JAB_MPN"/>
    <property type="match status" value="1"/>
</dbReference>
<dbReference type="EMBL" id="UATH01000001">
    <property type="protein sequence ID" value="SPY08020.1"/>
    <property type="molecule type" value="Genomic_DNA"/>
</dbReference>
<name>A0A2X1VHR8_9BURK</name>
<dbReference type="PANTHER" id="PTHR34858">
    <property type="entry name" value="CYSO-CYSTEINE PEPTIDASE"/>
    <property type="match status" value="1"/>
</dbReference>
<keyword evidence="2" id="KW-0645">Protease</keyword>
<evidence type="ECO:0000256" key="3">
    <source>
        <dbReference type="ARBA" id="ARBA00022723"/>
    </source>
</evidence>
<keyword evidence="4" id="KW-0378">Hydrolase</keyword>